<proteinExistence type="inferred from homology"/>
<reference evidence="12" key="1">
    <citation type="submission" date="2021-01" db="EMBL/GenBank/DDBJ databases">
        <authorList>
            <person name="Zahm M."/>
            <person name="Roques C."/>
            <person name="Cabau C."/>
            <person name="Klopp C."/>
            <person name="Donnadieu C."/>
            <person name="Jouanno E."/>
            <person name="Lampietro C."/>
            <person name="Louis A."/>
            <person name="Herpin A."/>
            <person name="Echchiki A."/>
            <person name="Berthelot C."/>
            <person name="Parey E."/>
            <person name="Roest-Crollius H."/>
            <person name="Braasch I."/>
            <person name="Postlethwait J."/>
            <person name="Bobe J."/>
            <person name="Montfort J."/>
            <person name="Bouchez O."/>
            <person name="Begum T."/>
            <person name="Mejri S."/>
            <person name="Adams A."/>
            <person name="Chen W.-J."/>
            <person name="Guiguen Y."/>
        </authorList>
    </citation>
    <scope>NUCLEOTIDE SEQUENCE</scope>
    <source>
        <tissue evidence="12">Blood</tissue>
    </source>
</reference>
<evidence type="ECO:0000256" key="2">
    <source>
        <dbReference type="ARBA" id="ARBA00022794"/>
    </source>
</evidence>
<dbReference type="PANTHER" id="PTHR46805:SF2">
    <property type="entry name" value="FORKHEAD BOX PROTEIN J1-A"/>
    <property type="match status" value="1"/>
</dbReference>
<name>A0A8T3DGP1_9TELE</name>
<evidence type="ECO:0000313" key="12">
    <source>
        <dbReference type="EMBL" id="KAI1896659.1"/>
    </source>
</evidence>
<dbReference type="GO" id="GO:0000978">
    <property type="term" value="F:RNA polymerase II cis-regulatory region sequence-specific DNA binding"/>
    <property type="evidence" value="ECO:0007669"/>
    <property type="project" value="TreeGrafter"/>
</dbReference>
<dbReference type="InterPro" id="IPR047512">
    <property type="entry name" value="FH_FOXJ1"/>
</dbReference>
<dbReference type="InterPro" id="IPR030456">
    <property type="entry name" value="TF_fork_head_CS_2"/>
</dbReference>
<dbReference type="AlphaFoldDB" id="A0A8T3DGP1"/>
<keyword evidence="13" id="KW-1185">Reference proteome</keyword>
<dbReference type="InterPro" id="IPR047513">
    <property type="entry name" value="FOXJ1"/>
</dbReference>
<dbReference type="GO" id="GO:0001947">
    <property type="term" value="P:heart looping"/>
    <property type="evidence" value="ECO:0007669"/>
    <property type="project" value="UniProtKB-ARBA"/>
</dbReference>
<evidence type="ECO:0000256" key="7">
    <source>
        <dbReference type="ARBA" id="ARBA00023242"/>
    </source>
</evidence>
<sequence length="490" mass="53461">MLTLSCADTWAEGSVALEEEVVTAAAQAEELDGSITHSGSNDCSSSVSLDDSLTSLQWLQEFSIINASGNQHAPFSSQNQHPLCGHQRLVGSEAPASPMAADPASMGMPHTPGKPTSAAFCRGPSSSPLLGLVTYGHCPEEVDYKTNPHIKPPYSYATLICMAMQASKKSKITLSCIYKWITDNFCYFRHADPTWQNSIRHNLSLNKCFIKVPRQKDEPGKGGFWKIDPQYADRLLNGAYKKRRLPPVQINPALQARVRPGLQARPVGSQPVVGGPGKLSISPESQQLLKEFEEATGVDQNWDPCNAEGTMSGAWLSGKGCGYKRKQPVSRRTTVVKAPRRSSSPLLCVDEHRELGSLKGDFDWDALLDSALCGELSLDGTGQLSPIERDEDLTVRGRHIGRSQQWSPLEASTDSTGSHVLSETQQSSLDFDEETFLATAFLQSPWPEEDEGAQDRRTDFLCNSGVNLDQLLDLGDSFSGDLSSKIESFL</sequence>
<feature type="domain" description="Fork-head" evidence="11">
    <location>
        <begin position="151"/>
        <end position="245"/>
    </location>
</feature>
<feature type="DNA-binding region" description="Fork-head" evidence="9">
    <location>
        <begin position="151"/>
        <end position="245"/>
    </location>
</feature>
<evidence type="ECO:0000259" key="11">
    <source>
        <dbReference type="PROSITE" id="PS50039"/>
    </source>
</evidence>
<evidence type="ECO:0000256" key="1">
    <source>
        <dbReference type="ARBA" id="ARBA00004123"/>
    </source>
</evidence>
<dbReference type="GO" id="GO:0000981">
    <property type="term" value="F:DNA-binding transcription factor activity, RNA polymerase II-specific"/>
    <property type="evidence" value="ECO:0007669"/>
    <property type="project" value="TreeGrafter"/>
</dbReference>
<dbReference type="GO" id="GO:0003146">
    <property type="term" value="P:heart jogging"/>
    <property type="evidence" value="ECO:0007669"/>
    <property type="project" value="UniProtKB-ARBA"/>
</dbReference>
<dbReference type="PRINTS" id="PR00053">
    <property type="entry name" value="FORKHEAD"/>
</dbReference>
<dbReference type="PROSITE" id="PS00657">
    <property type="entry name" value="FORK_HEAD_1"/>
    <property type="match status" value="1"/>
</dbReference>
<evidence type="ECO:0000256" key="5">
    <source>
        <dbReference type="ARBA" id="ARBA00023159"/>
    </source>
</evidence>
<dbReference type="GO" id="GO:0005634">
    <property type="term" value="C:nucleus"/>
    <property type="evidence" value="ECO:0007669"/>
    <property type="project" value="UniProtKB-SubCell"/>
</dbReference>
<dbReference type="InterPro" id="IPR036388">
    <property type="entry name" value="WH-like_DNA-bd_sf"/>
</dbReference>
<dbReference type="SMART" id="SM00339">
    <property type="entry name" value="FH"/>
    <property type="match status" value="1"/>
</dbReference>
<feature type="region of interest" description="Disordered" evidence="10">
    <location>
        <begin position="94"/>
        <end position="117"/>
    </location>
</feature>
<keyword evidence="6" id="KW-0804">Transcription</keyword>
<comment type="similarity">
    <text evidence="8">Belongs to the FOXJ1 family.</text>
</comment>
<evidence type="ECO:0000256" key="8">
    <source>
        <dbReference type="ARBA" id="ARBA00034770"/>
    </source>
</evidence>
<dbReference type="PANTHER" id="PTHR46805">
    <property type="entry name" value="FORKHEAD BOX PROTEIN J1"/>
    <property type="match status" value="1"/>
</dbReference>
<protein>
    <recommendedName>
        <fullName evidence="11">Fork-head domain-containing protein</fullName>
    </recommendedName>
</protein>
<dbReference type="Proteomes" id="UP000829720">
    <property type="component" value="Unassembled WGS sequence"/>
</dbReference>
<dbReference type="OrthoDB" id="691130at2759"/>
<accession>A0A8T3DGP1</accession>
<dbReference type="GO" id="GO:0060271">
    <property type="term" value="P:cilium assembly"/>
    <property type="evidence" value="ECO:0007669"/>
    <property type="project" value="UniProtKB-ARBA"/>
</dbReference>
<dbReference type="Pfam" id="PF00250">
    <property type="entry name" value="Forkhead"/>
    <property type="match status" value="1"/>
</dbReference>
<keyword evidence="4 9" id="KW-0238">DNA-binding</keyword>
<evidence type="ECO:0000313" key="13">
    <source>
        <dbReference type="Proteomes" id="UP000829720"/>
    </source>
</evidence>
<dbReference type="PROSITE" id="PS00658">
    <property type="entry name" value="FORK_HEAD_2"/>
    <property type="match status" value="1"/>
</dbReference>
<evidence type="ECO:0000256" key="6">
    <source>
        <dbReference type="ARBA" id="ARBA00023163"/>
    </source>
</evidence>
<keyword evidence="2" id="KW-0970">Cilium biogenesis/degradation</keyword>
<dbReference type="SUPFAM" id="SSF46785">
    <property type="entry name" value="Winged helix' DNA-binding domain"/>
    <property type="match status" value="1"/>
</dbReference>
<dbReference type="EMBL" id="JAERUA010000008">
    <property type="protein sequence ID" value="KAI1896659.1"/>
    <property type="molecule type" value="Genomic_DNA"/>
</dbReference>
<evidence type="ECO:0000256" key="3">
    <source>
        <dbReference type="ARBA" id="ARBA00023015"/>
    </source>
</evidence>
<dbReference type="InterPro" id="IPR036390">
    <property type="entry name" value="WH_DNA-bd_sf"/>
</dbReference>
<dbReference type="InterPro" id="IPR018122">
    <property type="entry name" value="TF_fork_head_CS_1"/>
</dbReference>
<comment type="caution">
    <text evidence="12">The sequence shown here is derived from an EMBL/GenBank/DDBJ whole genome shotgun (WGS) entry which is preliminary data.</text>
</comment>
<organism evidence="12 13">
    <name type="scientific">Albula goreensis</name>
    <dbReference type="NCBI Taxonomy" id="1534307"/>
    <lineage>
        <taxon>Eukaryota</taxon>
        <taxon>Metazoa</taxon>
        <taxon>Chordata</taxon>
        <taxon>Craniata</taxon>
        <taxon>Vertebrata</taxon>
        <taxon>Euteleostomi</taxon>
        <taxon>Actinopterygii</taxon>
        <taxon>Neopterygii</taxon>
        <taxon>Teleostei</taxon>
        <taxon>Albuliformes</taxon>
        <taxon>Albulidae</taxon>
        <taxon>Albula</taxon>
    </lineage>
</organism>
<dbReference type="PROSITE" id="PS50039">
    <property type="entry name" value="FORK_HEAD_3"/>
    <property type="match status" value="1"/>
</dbReference>
<keyword evidence="3" id="KW-0805">Transcription regulation</keyword>
<dbReference type="Gene3D" id="1.10.10.10">
    <property type="entry name" value="Winged helix-like DNA-binding domain superfamily/Winged helix DNA-binding domain"/>
    <property type="match status" value="1"/>
</dbReference>
<dbReference type="CDD" id="cd20023">
    <property type="entry name" value="FH_FOXJ1"/>
    <property type="match status" value="1"/>
</dbReference>
<evidence type="ECO:0000256" key="4">
    <source>
        <dbReference type="ARBA" id="ARBA00023125"/>
    </source>
</evidence>
<comment type="subcellular location">
    <subcellularLocation>
        <location evidence="1 9">Nucleus</location>
    </subcellularLocation>
</comment>
<dbReference type="InterPro" id="IPR001766">
    <property type="entry name" value="Fork_head_dom"/>
</dbReference>
<evidence type="ECO:0000256" key="9">
    <source>
        <dbReference type="PROSITE-ProRule" id="PRU00089"/>
    </source>
</evidence>
<evidence type="ECO:0000256" key="10">
    <source>
        <dbReference type="SAM" id="MobiDB-lite"/>
    </source>
</evidence>
<keyword evidence="5" id="KW-0010">Activator</keyword>
<dbReference type="FunFam" id="1.10.10.10:FF:000030">
    <property type="entry name" value="Forkhead box protein K2"/>
    <property type="match status" value="1"/>
</dbReference>
<gene>
    <name evidence="12" type="ORF">AGOR_G00097040</name>
</gene>
<feature type="compositionally biased region" description="Low complexity" evidence="10">
    <location>
        <begin position="94"/>
        <end position="109"/>
    </location>
</feature>
<keyword evidence="7 9" id="KW-0539">Nucleus</keyword>